<dbReference type="Gene3D" id="3.40.50.1820">
    <property type="entry name" value="alpha/beta hydrolase"/>
    <property type="match status" value="1"/>
</dbReference>
<evidence type="ECO:0000313" key="5">
    <source>
        <dbReference type="EMBL" id="KAE8154357.1"/>
    </source>
</evidence>
<organism evidence="5 6">
    <name type="scientific">Aspergillus avenaceus</name>
    <dbReference type="NCBI Taxonomy" id="36643"/>
    <lineage>
        <taxon>Eukaryota</taxon>
        <taxon>Fungi</taxon>
        <taxon>Dikarya</taxon>
        <taxon>Ascomycota</taxon>
        <taxon>Pezizomycotina</taxon>
        <taxon>Eurotiomycetes</taxon>
        <taxon>Eurotiomycetidae</taxon>
        <taxon>Eurotiales</taxon>
        <taxon>Aspergillaceae</taxon>
        <taxon>Aspergillus</taxon>
        <taxon>Aspergillus subgen. Circumdati</taxon>
    </lineage>
</organism>
<dbReference type="InterPro" id="IPR050309">
    <property type="entry name" value="Type-B_Carboxylest/Lipase"/>
</dbReference>
<dbReference type="GO" id="GO:0016787">
    <property type="term" value="F:hydrolase activity"/>
    <property type="evidence" value="ECO:0007669"/>
    <property type="project" value="UniProtKB-KW"/>
</dbReference>
<evidence type="ECO:0000313" key="6">
    <source>
        <dbReference type="Proteomes" id="UP000325780"/>
    </source>
</evidence>
<dbReference type="AlphaFoldDB" id="A0A5N6U6U0"/>
<feature type="domain" description="Carboxylesterase type B" evidence="4">
    <location>
        <begin position="29"/>
        <end position="481"/>
    </location>
</feature>
<proteinExistence type="inferred from homology"/>
<dbReference type="PROSITE" id="PS00122">
    <property type="entry name" value="CARBOXYLESTERASE_B_1"/>
    <property type="match status" value="1"/>
</dbReference>
<dbReference type="InterPro" id="IPR019826">
    <property type="entry name" value="Carboxylesterase_B_AS"/>
</dbReference>
<evidence type="ECO:0000256" key="3">
    <source>
        <dbReference type="RuleBase" id="RU361235"/>
    </source>
</evidence>
<dbReference type="PANTHER" id="PTHR11559">
    <property type="entry name" value="CARBOXYLESTERASE"/>
    <property type="match status" value="1"/>
</dbReference>
<sequence length="601" mass="66326">MVEQMNTESPVQKVVVELPTFSTPRHTQTVNGKRSHLSDDLEEFRGIPYGEVTKRWEHGRIRTRLPHDDLDATENGPICPQPSAARNSEYYDSYLAFPDIKECEFECLNLLIIRPSADALSRVGIDRPAKLPVLIYIHGGAGSGARSDPVYDPSRLVLRSLQIGSPIIAVNLTYRTGIFGCIGSTDILKAQDQSQFKGVNFGLFDQKIGITWVARNITYFGGDPEQITLCGSSAGGSCVYAHLLDADTHTEKPLFRRSYIQSAPMLTILPMSLTEAEANWDKICQHWGIRLDSNSQQKLESLRCISTTDMLESSVELNLFMLPPIADNITMTDETVSFPCIDSHHGPKSSDFKPIEVMIGTTDVESAGYAHSGVNLPKLQHGLAKTFPTAEAGVHIMAAYGLVEGADQSSLMAALDRFHSDIVFDLGIYRARRLLTAQRRAQFGNAASIRPYHVEFGSPFLGRKRGRAHHGVDVIYMFDAFHGALADADNCIFKSYAEAKADAEHSSTPVATASIQKTITTSQSSKGNNLELTRRFQNHVIGFITGESVPSVAEGEILVWGEDGFSRVENLAETPRWMERIGRLEQLEDYTSSLLKVLSAI</sequence>
<evidence type="ECO:0000256" key="1">
    <source>
        <dbReference type="ARBA" id="ARBA00005964"/>
    </source>
</evidence>
<evidence type="ECO:0000259" key="4">
    <source>
        <dbReference type="Pfam" id="PF00135"/>
    </source>
</evidence>
<dbReference type="EC" id="3.1.1.-" evidence="3"/>
<dbReference type="SUPFAM" id="SSF53474">
    <property type="entry name" value="alpha/beta-Hydrolases"/>
    <property type="match status" value="1"/>
</dbReference>
<reference evidence="5 6" key="1">
    <citation type="submission" date="2019-04" db="EMBL/GenBank/DDBJ databases">
        <title>Friends and foes A comparative genomics study of 23 Aspergillus species from section Flavi.</title>
        <authorList>
            <consortium name="DOE Joint Genome Institute"/>
            <person name="Kjaerbolling I."/>
            <person name="Vesth T."/>
            <person name="Frisvad J.C."/>
            <person name="Nybo J.L."/>
            <person name="Theobald S."/>
            <person name="Kildgaard S."/>
            <person name="Isbrandt T."/>
            <person name="Kuo A."/>
            <person name="Sato A."/>
            <person name="Lyhne E.K."/>
            <person name="Kogle M.E."/>
            <person name="Wiebenga A."/>
            <person name="Kun R.S."/>
            <person name="Lubbers R.J."/>
            <person name="Makela M.R."/>
            <person name="Barry K."/>
            <person name="Chovatia M."/>
            <person name="Clum A."/>
            <person name="Daum C."/>
            <person name="Haridas S."/>
            <person name="He G."/>
            <person name="LaButti K."/>
            <person name="Lipzen A."/>
            <person name="Mondo S."/>
            <person name="Riley R."/>
            <person name="Salamov A."/>
            <person name="Simmons B.A."/>
            <person name="Magnuson J.K."/>
            <person name="Henrissat B."/>
            <person name="Mortensen U.H."/>
            <person name="Larsen T.O."/>
            <person name="Devries R.P."/>
            <person name="Grigoriev I.V."/>
            <person name="Machida M."/>
            <person name="Baker S.E."/>
            <person name="Andersen M.R."/>
        </authorList>
    </citation>
    <scope>NUCLEOTIDE SEQUENCE [LARGE SCALE GENOMIC DNA]</scope>
    <source>
        <strain evidence="5 6">IBT 18842</strain>
    </source>
</reference>
<keyword evidence="2 3" id="KW-0378">Hydrolase</keyword>
<dbReference type="InterPro" id="IPR002018">
    <property type="entry name" value="CarbesteraseB"/>
</dbReference>
<dbReference type="OrthoDB" id="3200163at2759"/>
<comment type="similarity">
    <text evidence="1 3">Belongs to the type-B carboxylesterase/lipase family.</text>
</comment>
<evidence type="ECO:0000256" key="2">
    <source>
        <dbReference type="ARBA" id="ARBA00022801"/>
    </source>
</evidence>
<dbReference type="InterPro" id="IPR029058">
    <property type="entry name" value="AB_hydrolase_fold"/>
</dbReference>
<dbReference type="Pfam" id="PF00135">
    <property type="entry name" value="COesterase"/>
    <property type="match status" value="1"/>
</dbReference>
<accession>A0A5N6U6U0</accession>
<gene>
    <name evidence="5" type="ORF">BDV25DRAFT_126627</name>
</gene>
<protein>
    <recommendedName>
        <fullName evidence="3">Carboxylic ester hydrolase</fullName>
        <ecNumber evidence="3">3.1.1.-</ecNumber>
    </recommendedName>
</protein>
<name>A0A5N6U6U0_ASPAV</name>
<dbReference type="EMBL" id="ML742030">
    <property type="protein sequence ID" value="KAE8154357.1"/>
    <property type="molecule type" value="Genomic_DNA"/>
</dbReference>
<dbReference type="Proteomes" id="UP000325780">
    <property type="component" value="Unassembled WGS sequence"/>
</dbReference>
<keyword evidence="6" id="KW-1185">Reference proteome</keyword>